<dbReference type="EMBL" id="GBRH01171796">
    <property type="protein sequence ID" value="JAE26100.1"/>
    <property type="molecule type" value="Transcribed_RNA"/>
</dbReference>
<accession>A0A0A9GLY5</accession>
<dbReference type="AlphaFoldDB" id="A0A0A9GLY5"/>
<sequence length="60" mass="6548">MNDPCIKLVNMVSMRHNLSLLVCRCVSSCLVSGTLAVYAVPSTLNSCVRCPFYIECTFGS</sequence>
<name>A0A0A9GLY5_ARUDO</name>
<reference evidence="1" key="1">
    <citation type="submission" date="2014-09" db="EMBL/GenBank/DDBJ databases">
        <authorList>
            <person name="Magalhaes I.L.F."/>
            <person name="Oliveira U."/>
            <person name="Santos F.R."/>
            <person name="Vidigal T.H.D.A."/>
            <person name="Brescovit A.D."/>
            <person name="Santos A.J."/>
        </authorList>
    </citation>
    <scope>NUCLEOTIDE SEQUENCE</scope>
    <source>
        <tissue evidence="1">Shoot tissue taken approximately 20 cm above the soil surface</tissue>
    </source>
</reference>
<protein>
    <submittedName>
        <fullName evidence="1">Uncharacterized protein</fullName>
    </submittedName>
</protein>
<proteinExistence type="predicted"/>
<organism evidence="1">
    <name type="scientific">Arundo donax</name>
    <name type="common">Giant reed</name>
    <name type="synonym">Donax arundinaceus</name>
    <dbReference type="NCBI Taxonomy" id="35708"/>
    <lineage>
        <taxon>Eukaryota</taxon>
        <taxon>Viridiplantae</taxon>
        <taxon>Streptophyta</taxon>
        <taxon>Embryophyta</taxon>
        <taxon>Tracheophyta</taxon>
        <taxon>Spermatophyta</taxon>
        <taxon>Magnoliopsida</taxon>
        <taxon>Liliopsida</taxon>
        <taxon>Poales</taxon>
        <taxon>Poaceae</taxon>
        <taxon>PACMAD clade</taxon>
        <taxon>Arundinoideae</taxon>
        <taxon>Arundineae</taxon>
        <taxon>Arundo</taxon>
    </lineage>
</organism>
<reference evidence="1" key="2">
    <citation type="journal article" date="2015" name="Data Brief">
        <title>Shoot transcriptome of the giant reed, Arundo donax.</title>
        <authorList>
            <person name="Barrero R.A."/>
            <person name="Guerrero F.D."/>
            <person name="Moolhuijzen P."/>
            <person name="Goolsby J.A."/>
            <person name="Tidwell J."/>
            <person name="Bellgard S.E."/>
            <person name="Bellgard M.I."/>
        </authorList>
    </citation>
    <scope>NUCLEOTIDE SEQUENCE</scope>
    <source>
        <tissue evidence="1">Shoot tissue taken approximately 20 cm above the soil surface</tissue>
    </source>
</reference>
<evidence type="ECO:0000313" key="1">
    <source>
        <dbReference type="EMBL" id="JAE26100.1"/>
    </source>
</evidence>